<evidence type="ECO:0000313" key="3">
    <source>
        <dbReference type="Proteomes" id="UP000250140"/>
    </source>
</evidence>
<accession>A0A8E2EXH2</accession>
<dbReference type="PROSITE" id="PS50011">
    <property type="entry name" value="PROTEIN_KINASE_DOM"/>
    <property type="match status" value="1"/>
</dbReference>
<reference evidence="2 3" key="1">
    <citation type="journal article" date="2016" name="Nat. Commun.">
        <title>Ectomycorrhizal ecology is imprinted in the genome of the dominant symbiotic fungus Cenococcum geophilum.</title>
        <authorList>
            <consortium name="DOE Joint Genome Institute"/>
            <person name="Peter M."/>
            <person name="Kohler A."/>
            <person name="Ohm R.A."/>
            <person name="Kuo A."/>
            <person name="Krutzmann J."/>
            <person name="Morin E."/>
            <person name="Arend M."/>
            <person name="Barry K.W."/>
            <person name="Binder M."/>
            <person name="Choi C."/>
            <person name="Clum A."/>
            <person name="Copeland A."/>
            <person name="Grisel N."/>
            <person name="Haridas S."/>
            <person name="Kipfer T."/>
            <person name="LaButti K."/>
            <person name="Lindquist E."/>
            <person name="Lipzen A."/>
            <person name="Maire R."/>
            <person name="Meier B."/>
            <person name="Mihaltcheva S."/>
            <person name="Molinier V."/>
            <person name="Murat C."/>
            <person name="Poggeler S."/>
            <person name="Quandt C.A."/>
            <person name="Sperisen C."/>
            <person name="Tritt A."/>
            <person name="Tisserant E."/>
            <person name="Crous P.W."/>
            <person name="Henrissat B."/>
            <person name="Nehls U."/>
            <person name="Egli S."/>
            <person name="Spatafora J.W."/>
            <person name="Grigoriev I.V."/>
            <person name="Martin F.M."/>
        </authorList>
    </citation>
    <scope>NUCLEOTIDE SEQUENCE [LARGE SCALE GENOMIC DNA]</scope>
    <source>
        <strain evidence="2 3">CBS 207.34</strain>
    </source>
</reference>
<dbReference type="SUPFAM" id="SSF56112">
    <property type="entry name" value="Protein kinase-like (PK-like)"/>
    <property type="match status" value="1"/>
</dbReference>
<dbReference type="GO" id="GO:0005524">
    <property type="term" value="F:ATP binding"/>
    <property type="evidence" value="ECO:0007669"/>
    <property type="project" value="InterPro"/>
</dbReference>
<feature type="domain" description="Protein kinase" evidence="1">
    <location>
        <begin position="170"/>
        <end position="347"/>
    </location>
</feature>
<proteinExistence type="predicted"/>
<evidence type="ECO:0000313" key="2">
    <source>
        <dbReference type="EMBL" id="OCL06473.1"/>
    </source>
</evidence>
<protein>
    <recommendedName>
        <fullName evidence="1">Protein kinase domain-containing protein</fullName>
    </recommendedName>
</protein>
<gene>
    <name evidence="2" type="ORF">AOQ84DRAFT_76137</name>
</gene>
<dbReference type="OrthoDB" id="4062651at2759"/>
<keyword evidence="3" id="KW-1185">Reference proteome</keyword>
<dbReference type="GO" id="GO:0004672">
    <property type="term" value="F:protein kinase activity"/>
    <property type="evidence" value="ECO:0007669"/>
    <property type="project" value="InterPro"/>
</dbReference>
<dbReference type="InterPro" id="IPR000719">
    <property type="entry name" value="Prot_kinase_dom"/>
</dbReference>
<dbReference type="AlphaFoldDB" id="A0A8E2EXH2"/>
<organism evidence="2 3">
    <name type="scientific">Glonium stellatum</name>
    <dbReference type="NCBI Taxonomy" id="574774"/>
    <lineage>
        <taxon>Eukaryota</taxon>
        <taxon>Fungi</taxon>
        <taxon>Dikarya</taxon>
        <taxon>Ascomycota</taxon>
        <taxon>Pezizomycotina</taxon>
        <taxon>Dothideomycetes</taxon>
        <taxon>Pleosporomycetidae</taxon>
        <taxon>Gloniales</taxon>
        <taxon>Gloniaceae</taxon>
        <taxon>Glonium</taxon>
    </lineage>
</organism>
<name>A0A8E2EXH2_9PEZI</name>
<sequence>MPPQPTYQIGPVWSSERNTDVQLNVFVGDKHFQIDLFTANFEASPTLLKEYLLHVEHSDPEYLPPLPENPDDDDEFVDPLEEFYDWAMKPFLLLFREIPPLDPDRLYTLQNCLFPERLRYTLQLAGDELIPVPLDVAADSRPVGALLPASAKLDDSVFPLYRPDDIHIWLDDNAIALPTQPGKVYIKGQDVCFFKQILPGDIGMTVTEISTYAKIHSAELGEDVHVSRCLGVVKDEATSRIVGLLLSYIECENKTLLCAGRDPKQSALRQKWLKQITHSLHELHARQITWGDAKPDNVLIDVHDDAYLIDFGGGYTRRWVDKELMNTIEGDLQGLGRIAEHLSKELA</sequence>
<evidence type="ECO:0000259" key="1">
    <source>
        <dbReference type="PROSITE" id="PS50011"/>
    </source>
</evidence>
<dbReference type="InterPro" id="IPR011009">
    <property type="entry name" value="Kinase-like_dom_sf"/>
</dbReference>
<dbReference type="Pfam" id="PF00069">
    <property type="entry name" value="Pkinase"/>
    <property type="match status" value="1"/>
</dbReference>
<dbReference type="EMBL" id="KV750066">
    <property type="protein sequence ID" value="OCL06473.1"/>
    <property type="molecule type" value="Genomic_DNA"/>
</dbReference>
<dbReference type="Proteomes" id="UP000250140">
    <property type="component" value="Unassembled WGS sequence"/>
</dbReference>
<dbReference type="Gene3D" id="1.10.510.10">
    <property type="entry name" value="Transferase(Phosphotransferase) domain 1"/>
    <property type="match status" value="1"/>
</dbReference>